<protein>
    <submittedName>
        <fullName evidence="2">Uncharacterized protein</fullName>
    </submittedName>
</protein>
<dbReference type="Proteomes" id="UP000076532">
    <property type="component" value="Unassembled WGS sequence"/>
</dbReference>
<evidence type="ECO:0000313" key="3">
    <source>
        <dbReference type="Proteomes" id="UP000076532"/>
    </source>
</evidence>
<proteinExistence type="predicted"/>
<feature type="region of interest" description="Disordered" evidence="1">
    <location>
        <begin position="1"/>
        <end position="27"/>
    </location>
</feature>
<organism evidence="2 3">
    <name type="scientific">Athelia psychrophila</name>
    <dbReference type="NCBI Taxonomy" id="1759441"/>
    <lineage>
        <taxon>Eukaryota</taxon>
        <taxon>Fungi</taxon>
        <taxon>Dikarya</taxon>
        <taxon>Basidiomycota</taxon>
        <taxon>Agaricomycotina</taxon>
        <taxon>Agaricomycetes</taxon>
        <taxon>Agaricomycetidae</taxon>
        <taxon>Atheliales</taxon>
        <taxon>Atheliaceae</taxon>
        <taxon>Athelia</taxon>
    </lineage>
</organism>
<dbReference type="AlphaFoldDB" id="A0A167WZD0"/>
<sequence length="135" mass="15269">MMNADLRQGALQAKGRHNWQTAGRRESVREMDRTYKHEGVLCTASRSDIDQNLATAVRVWIEHGPFFRGQIVCKGGNKDRTYVRISRGPNATLKCQRFPPSRSTIHTIYPGVNPREIILLLQYTNHSSSSSSKVS</sequence>
<name>A0A167WZD0_9AGAM</name>
<evidence type="ECO:0000313" key="2">
    <source>
        <dbReference type="EMBL" id="KZP06655.1"/>
    </source>
</evidence>
<keyword evidence="3" id="KW-1185">Reference proteome</keyword>
<dbReference type="EMBL" id="KV417778">
    <property type="protein sequence ID" value="KZP06655.1"/>
    <property type="molecule type" value="Genomic_DNA"/>
</dbReference>
<reference evidence="2 3" key="1">
    <citation type="journal article" date="2016" name="Mol. Biol. Evol.">
        <title>Comparative Genomics of Early-Diverging Mushroom-Forming Fungi Provides Insights into the Origins of Lignocellulose Decay Capabilities.</title>
        <authorList>
            <person name="Nagy L.G."/>
            <person name="Riley R."/>
            <person name="Tritt A."/>
            <person name="Adam C."/>
            <person name="Daum C."/>
            <person name="Floudas D."/>
            <person name="Sun H."/>
            <person name="Yadav J.S."/>
            <person name="Pangilinan J."/>
            <person name="Larsson K.H."/>
            <person name="Matsuura K."/>
            <person name="Barry K."/>
            <person name="Labutti K."/>
            <person name="Kuo R."/>
            <person name="Ohm R.A."/>
            <person name="Bhattacharya S.S."/>
            <person name="Shirouzu T."/>
            <person name="Yoshinaga Y."/>
            <person name="Martin F.M."/>
            <person name="Grigoriev I.V."/>
            <person name="Hibbett D.S."/>
        </authorList>
    </citation>
    <scope>NUCLEOTIDE SEQUENCE [LARGE SCALE GENOMIC DNA]</scope>
    <source>
        <strain evidence="2 3">CBS 109695</strain>
    </source>
</reference>
<accession>A0A167WZD0</accession>
<gene>
    <name evidence="2" type="ORF">FIBSPDRAFT_304995</name>
</gene>
<evidence type="ECO:0000256" key="1">
    <source>
        <dbReference type="SAM" id="MobiDB-lite"/>
    </source>
</evidence>